<accession>A0A401SYI2</accession>
<feature type="chain" id="PRO_5019327339" description="Secreted protein" evidence="1">
    <location>
        <begin position="25"/>
        <end position="76"/>
    </location>
</feature>
<keyword evidence="1" id="KW-0732">Signal</keyword>
<proteinExistence type="predicted"/>
<dbReference type="Proteomes" id="UP000287033">
    <property type="component" value="Unassembled WGS sequence"/>
</dbReference>
<protein>
    <recommendedName>
        <fullName evidence="4">Secreted protein</fullName>
    </recommendedName>
</protein>
<keyword evidence="3" id="KW-1185">Reference proteome</keyword>
<evidence type="ECO:0000256" key="1">
    <source>
        <dbReference type="SAM" id="SignalP"/>
    </source>
</evidence>
<dbReference type="AlphaFoldDB" id="A0A401SYI2"/>
<evidence type="ECO:0000313" key="2">
    <source>
        <dbReference type="EMBL" id="GCC35462.1"/>
    </source>
</evidence>
<organism evidence="2 3">
    <name type="scientific">Chiloscyllium punctatum</name>
    <name type="common">Brownbanded bambooshark</name>
    <name type="synonym">Hemiscyllium punctatum</name>
    <dbReference type="NCBI Taxonomy" id="137246"/>
    <lineage>
        <taxon>Eukaryota</taxon>
        <taxon>Metazoa</taxon>
        <taxon>Chordata</taxon>
        <taxon>Craniata</taxon>
        <taxon>Vertebrata</taxon>
        <taxon>Chondrichthyes</taxon>
        <taxon>Elasmobranchii</taxon>
        <taxon>Galeomorphii</taxon>
        <taxon>Galeoidea</taxon>
        <taxon>Orectolobiformes</taxon>
        <taxon>Hemiscylliidae</taxon>
        <taxon>Chiloscyllium</taxon>
    </lineage>
</organism>
<feature type="signal peptide" evidence="1">
    <location>
        <begin position="1"/>
        <end position="24"/>
    </location>
</feature>
<evidence type="ECO:0000313" key="3">
    <source>
        <dbReference type="Proteomes" id="UP000287033"/>
    </source>
</evidence>
<gene>
    <name evidence="2" type="ORF">chiPu_0013947</name>
</gene>
<reference evidence="2 3" key="1">
    <citation type="journal article" date="2018" name="Nat. Ecol. Evol.">
        <title>Shark genomes provide insights into elasmobranch evolution and the origin of vertebrates.</title>
        <authorList>
            <person name="Hara Y"/>
            <person name="Yamaguchi K"/>
            <person name="Onimaru K"/>
            <person name="Kadota M"/>
            <person name="Koyanagi M"/>
            <person name="Keeley SD"/>
            <person name="Tatsumi K"/>
            <person name="Tanaka K"/>
            <person name="Motone F"/>
            <person name="Kageyama Y"/>
            <person name="Nozu R"/>
            <person name="Adachi N"/>
            <person name="Nishimura O"/>
            <person name="Nakagawa R"/>
            <person name="Tanegashima C"/>
            <person name="Kiyatake I"/>
            <person name="Matsumoto R"/>
            <person name="Murakumo K"/>
            <person name="Nishida K"/>
            <person name="Terakita A"/>
            <person name="Kuratani S"/>
            <person name="Sato K"/>
            <person name="Hyodo S Kuraku.S."/>
        </authorList>
    </citation>
    <scope>NUCLEOTIDE SEQUENCE [LARGE SCALE GENOMIC DNA]</scope>
</reference>
<name>A0A401SYI2_CHIPU</name>
<comment type="caution">
    <text evidence="2">The sequence shown here is derived from an EMBL/GenBank/DDBJ whole genome shotgun (WGS) entry which is preliminary data.</text>
</comment>
<dbReference type="PROSITE" id="PS51257">
    <property type="entry name" value="PROKAR_LIPOPROTEIN"/>
    <property type="match status" value="1"/>
</dbReference>
<dbReference type="EMBL" id="BEZZ01000705">
    <property type="protein sequence ID" value="GCC35462.1"/>
    <property type="molecule type" value="Genomic_DNA"/>
</dbReference>
<sequence length="76" mass="8292">MGSRFLLLLPPWVAWSYLGMPASALTTGCPRLPVPHCSGITPDLEETAMLLTSGVLQEHMMLPRGWLPKPLPSPLI</sequence>
<evidence type="ECO:0008006" key="4">
    <source>
        <dbReference type="Google" id="ProtNLM"/>
    </source>
</evidence>